<sequence>MARPSRSEFTARIRALADRVREDIASGALQPGDFLPSEVELGGTFGLSKESVRKALDALVEEGLIVKMKRVGNRVVRPPERKPDRVVAAAGEERTTLRFAYYPSLETEARIASSIATFERAYPSVAVRAIPTPFPAEYAEHGIADVIALTNWDALKWKERDPSFARLGAAPRTEAAHASLFAPFLRADGRAAAAPFVYSPIVLCYNREHLAACSLEEPQPDWTWYTLLKAARVLGGELGVTGFASHMQSVNRWTVFLLQNGFRFQEGEGARAADHPALWDSLRVARELVHQQEGGRRFWTENDADAERWFQEGRVSMIMTSYFGLNRLLHAGIDYGVSRLPRLRYDATLLLVTGLAVAADAKHAEAAEAFVRFLCGREAQLGIRRDTLTLPAHPEALAVQGGLTGNRPSREPDPAELWDACRDYEDLRLGTSALEAIREELKGYWSKLEDETEASLRLESLLLGK</sequence>
<name>A0A5R9G0M2_9BACL</name>
<keyword evidence="3" id="KW-0804">Transcription</keyword>
<dbReference type="GO" id="GO:0003700">
    <property type="term" value="F:DNA-binding transcription factor activity"/>
    <property type="evidence" value="ECO:0007669"/>
    <property type="project" value="InterPro"/>
</dbReference>
<dbReference type="RefSeq" id="WP_138198043.1">
    <property type="nucleotide sequence ID" value="NZ_VCIW01000033.1"/>
</dbReference>
<dbReference type="PRINTS" id="PR00035">
    <property type="entry name" value="HTHGNTR"/>
</dbReference>
<dbReference type="AlphaFoldDB" id="A0A5R9G0M2"/>
<dbReference type="Gene3D" id="1.10.10.10">
    <property type="entry name" value="Winged helix-like DNA-binding domain superfamily/Winged helix DNA-binding domain"/>
    <property type="match status" value="1"/>
</dbReference>
<evidence type="ECO:0000313" key="5">
    <source>
        <dbReference type="EMBL" id="TLS48549.1"/>
    </source>
</evidence>
<dbReference type="Gene3D" id="3.40.190.10">
    <property type="entry name" value="Periplasmic binding protein-like II"/>
    <property type="match status" value="1"/>
</dbReference>
<dbReference type="OrthoDB" id="9815017at2"/>
<evidence type="ECO:0000256" key="1">
    <source>
        <dbReference type="ARBA" id="ARBA00023015"/>
    </source>
</evidence>
<dbReference type="SUPFAM" id="SSF53850">
    <property type="entry name" value="Periplasmic binding protein-like II"/>
    <property type="match status" value="1"/>
</dbReference>
<dbReference type="InterPro" id="IPR000524">
    <property type="entry name" value="Tscrpt_reg_HTH_GntR"/>
</dbReference>
<dbReference type="PROSITE" id="PS50949">
    <property type="entry name" value="HTH_GNTR"/>
    <property type="match status" value="1"/>
</dbReference>
<dbReference type="Pfam" id="PF13416">
    <property type="entry name" value="SBP_bac_8"/>
    <property type="match status" value="1"/>
</dbReference>
<dbReference type="InterPro" id="IPR006059">
    <property type="entry name" value="SBP"/>
</dbReference>
<evidence type="ECO:0000256" key="3">
    <source>
        <dbReference type="ARBA" id="ARBA00023163"/>
    </source>
</evidence>
<keyword evidence="6" id="KW-1185">Reference proteome</keyword>
<dbReference type="Proteomes" id="UP000309676">
    <property type="component" value="Unassembled WGS sequence"/>
</dbReference>
<dbReference type="Pfam" id="PF00392">
    <property type="entry name" value="GntR"/>
    <property type="match status" value="1"/>
</dbReference>
<organism evidence="5 6">
    <name type="scientific">Paenibacillus antri</name>
    <dbReference type="NCBI Taxonomy" id="2582848"/>
    <lineage>
        <taxon>Bacteria</taxon>
        <taxon>Bacillati</taxon>
        <taxon>Bacillota</taxon>
        <taxon>Bacilli</taxon>
        <taxon>Bacillales</taxon>
        <taxon>Paenibacillaceae</taxon>
        <taxon>Paenibacillus</taxon>
    </lineage>
</organism>
<protein>
    <submittedName>
        <fullName evidence="5">Extracellular solute-binding protein</fullName>
    </submittedName>
</protein>
<evidence type="ECO:0000313" key="6">
    <source>
        <dbReference type="Proteomes" id="UP000309676"/>
    </source>
</evidence>
<gene>
    <name evidence="5" type="ORF">FE782_30010</name>
</gene>
<evidence type="ECO:0000256" key="2">
    <source>
        <dbReference type="ARBA" id="ARBA00023125"/>
    </source>
</evidence>
<dbReference type="PANTHER" id="PTHR43649">
    <property type="entry name" value="ARABINOSE-BINDING PROTEIN-RELATED"/>
    <property type="match status" value="1"/>
</dbReference>
<reference evidence="5 6" key="1">
    <citation type="submission" date="2019-05" db="EMBL/GenBank/DDBJ databases">
        <authorList>
            <person name="Narsing Rao M.P."/>
            <person name="Li W.J."/>
        </authorList>
    </citation>
    <scope>NUCLEOTIDE SEQUENCE [LARGE SCALE GENOMIC DNA]</scope>
    <source>
        <strain evidence="5 6">SYSU_K30003</strain>
    </source>
</reference>
<dbReference type="SUPFAM" id="SSF46785">
    <property type="entry name" value="Winged helix' DNA-binding domain"/>
    <property type="match status" value="1"/>
</dbReference>
<keyword evidence="2" id="KW-0238">DNA-binding</keyword>
<dbReference type="CDD" id="cd07377">
    <property type="entry name" value="WHTH_GntR"/>
    <property type="match status" value="1"/>
</dbReference>
<comment type="caution">
    <text evidence="5">The sequence shown here is derived from an EMBL/GenBank/DDBJ whole genome shotgun (WGS) entry which is preliminary data.</text>
</comment>
<proteinExistence type="predicted"/>
<evidence type="ECO:0000259" key="4">
    <source>
        <dbReference type="PROSITE" id="PS50949"/>
    </source>
</evidence>
<feature type="domain" description="HTH gntR-type" evidence="4">
    <location>
        <begin position="10"/>
        <end position="78"/>
    </location>
</feature>
<dbReference type="InterPro" id="IPR036390">
    <property type="entry name" value="WH_DNA-bd_sf"/>
</dbReference>
<dbReference type="PANTHER" id="PTHR43649:SF30">
    <property type="entry name" value="ABC TRANSPORTER SUBSTRATE-BINDING PROTEIN"/>
    <property type="match status" value="1"/>
</dbReference>
<dbReference type="SMART" id="SM00345">
    <property type="entry name" value="HTH_GNTR"/>
    <property type="match status" value="1"/>
</dbReference>
<dbReference type="GO" id="GO:0003677">
    <property type="term" value="F:DNA binding"/>
    <property type="evidence" value="ECO:0007669"/>
    <property type="project" value="UniProtKB-KW"/>
</dbReference>
<dbReference type="InterPro" id="IPR036388">
    <property type="entry name" value="WH-like_DNA-bd_sf"/>
</dbReference>
<accession>A0A5R9G0M2</accession>
<dbReference type="InterPro" id="IPR050490">
    <property type="entry name" value="Bact_solute-bd_prot1"/>
</dbReference>
<keyword evidence="1" id="KW-0805">Transcription regulation</keyword>
<dbReference type="EMBL" id="VCIW01000033">
    <property type="protein sequence ID" value="TLS48549.1"/>
    <property type="molecule type" value="Genomic_DNA"/>
</dbReference>